<reference evidence="2 3" key="1">
    <citation type="journal article" date="2012" name="FEBS Lett.">
        <title>Anammox organism KSU-1 expresses a NirK-type copper-containing nitrite reductase instead of a NirS-type with cytochrome cd1.</title>
        <authorList>
            <person name="Hira D."/>
            <person name="Toh H."/>
            <person name="Migita C.T."/>
            <person name="Okubo H."/>
            <person name="Nishiyama T."/>
            <person name="Hattori M."/>
            <person name="Furukawa K."/>
            <person name="Fujii T."/>
        </authorList>
    </citation>
    <scope>NUCLEOTIDE SEQUENCE [LARGE SCALE GENOMIC DNA]</scope>
</reference>
<dbReference type="eggNOG" id="COG3745">
    <property type="taxonomic scope" value="Bacteria"/>
</dbReference>
<dbReference type="InterPro" id="IPR017592">
    <property type="entry name" value="Pilus_assmbl_Flp-typ_CpaB"/>
</dbReference>
<proteinExistence type="predicted"/>
<protein>
    <submittedName>
        <fullName evidence="2">Pilus assembly protein</fullName>
    </submittedName>
</protein>
<dbReference type="NCBIfam" id="TIGR03177">
    <property type="entry name" value="pilus_cpaB"/>
    <property type="match status" value="1"/>
</dbReference>
<dbReference type="EMBL" id="BAFH01000004">
    <property type="protein sequence ID" value="GAB63439.1"/>
    <property type="molecule type" value="Genomic_DNA"/>
</dbReference>
<keyword evidence="3" id="KW-1185">Reference proteome</keyword>
<dbReference type="Pfam" id="PF08666">
    <property type="entry name" value="SAF"/>
    <property type="match status" value="1"/>
</dbReference>
<gene>
    <name evidence="2" type="ORF">KSU1_D0130</name>
</gene>
<organism evidence="2 3">
    <name type="scientific">Candidatus Jettenia caeni</name>
    <dbReference type="NCBI Taxonomy" id="247490"/>
    <lineage>
        <taxon>Bacteria</taxon>
        <taxon>Pseudomonadati</taxon>
        <taxon>Planctomycetota</taxon>
        <taxon>Candidatus Brocadiia</taxon>
        <taxon>Candidatus Brocadiales</taxon>
        <taxon>Candidatus Brocadiaceae</taxon>
        <taxon>Candidatus Jettenia</taxon>
    </lineage>
</organism>
<dbReference type="InterPro" id="IPR031571">
    <property type="entry name" value="RcpC_dom"/>
</dbReference>
<dbReference type="STRING" id="247490.KSU1_D0130"/>
<dbReference type="OrthoDB" id="281109at2"/>
<feature type="domain" description="SAF" evidence="1">
    <location>
        <begin position="39"/>
        <end position="101"/>
    </location>
</feature>
<dbReference type="CDD" id="cd11614">
    <property type="entry name" value="SAF_CpaB_FlgA_like"/>
    <property type="match status" value="1"/>
</dbReference>
<evidence type="ECO:0000313" key="2">
    <source>
        <dbReference type="EMBL" id="GAB63439.1"/>
    </source>
</evidence>
<comment type="caution">
    <text evidence="2">The sequence shown here is derived from an EMBL/GenBank/DDBJ whole genome shotgun (WGS) entry which is preliminary data.</text>
</comment>
<sequence length="273" mass="29422">MKPVLMFSLAISIALFVALLSYSQLQKKTKAQTKPSSTVPVAVATLDLPWCTPLDKSMIKFVPFLKESLPAGYFSDPSAIEGRVLLYPVKANEPIFESRLAPTTIKTGGVAAVVTPQKRAMSVKVDKVIGISGFIHPGNRVDVLVTMGQRGKVSTPITKIVLENILVLAAGPQVEKDNKKEKPAQVEVITLEVTPDEAERLALAVTEGNIQLALRNFTDSEDVITGGITIPTLLTSYRGKKKADRTPSKPQVLSVQLIKGGCVTELNFGKEGE</sequence>
<dbReference type="InterPro" id="IPR013974">
    <property type="entry name" value="SAF"/>
</dbReference>
<accession>I3INZ4</accession>
<evidence type="ECO:0000259" key="1">
    <source>
        <dbReference type="SMART" id="SM00858"/>
    </source>
</evidence>
<dbReference type="Proteomes" id="UP000002985">
    <property type="component" value="Unassembled WGS sequence"/>
</dbReference>
<evidence type="ECO:0000313" key="3">
    <source>
        <dbReference type="Proteomes" id="UP000002985"/>
    </source>
</evidence>
<name>I3INZ4_9BACT</name>
<dbReference type="SMART" id="SM00858">
    <property type="entry name" value="SAF"/>
    <property type="match status" value="1"/>
</dbReference>
<dbReference type="Pfam" id="PF16976">
    <property type="entry name" value="RcpC"/>
    <property type="match status" value="1"/>
</dbReference>
<dbReference type="AlphaFoldDB" id="I3INZ4"/>